<keyword evidence="1" id="KW-1133">Transmembrane helix</keyword>
<reference evidence="2 3" key="1">
    <citation type="journal article" date="2012" name="J. Bacteriol.">
        <title>Genome sequence of the pathogenic Herbaspirillum seropedicae strain Os34, isolated from rice roots.</title>
        <authorList>
            <person name="Ye W."/>
            <person name="Ye S."/>
            <person name="Liu J."/>
            <person name="Chang S."/>
            <person name="Chen M."/>
            <person name="Zhu B."/>
            <person name="Guo L."/>
            <person name="An Q."/>
        </authorList>
    </citation>
    <scope>NUCLEOTIDE SEQUENCE [LARGE SCALE GENOMIC DNA]</scope>
    <source>
        <strain evidence="2 3">Os34</strain>
    </source>
</reference>
<dbReference type="Proteomes" id="UP000501648">
    <property type="component" value="Chromosome"/>
</dbReference>
<keyword evidence="1" id="KW-0812">Transmembrane</keyword>
<feature type="transmembrane region" description="Helical" evidence="1">
    <location>
        <begin position="21"/>
        <end position="42"/>
    </location>
</feature>
<dbReference type="RefSeq" id="WP_017453688.1">
    <property type="nucleotide sequence ID" value="NZ_CP008956.1"/>
</dbReference>
<protein>
    <submittedName>
        <fullName evidence="2">Pilus assembly protein</fullName>
    </submittedName>
</protein>
<evidence type="ECO:0000313" key="3">
    <source>
        <dbReference type="Proteomes" id="UP000501648"/>
    </source>
</evidence>
<dbReference type="EMBL" id="CP008956">
    <property type="protein sequence ID" value="QJQ03176.1"/>
    <property type="molecule type" value="Genomic_DNA"/>
</dbReference>
<dbReference type="AlphaFoldDB" id="A0A6M3ZXA0"/>
<organism evidence="2 3">
    <name type="scientific">Herbaspirillum rubrisubalbicans Os34</name>
    <dbReference type="NCBI Taxonomy" id="1235827"/>
    <lineage>
        <taxon>Bacteria</taxon>
        <taxon>Pseudomonadati</taxon>
        <taxon>Pseudomonadota</taxon>
        <taxon>Betaproteobacteria</taxon>
        <taxon>Burkholderiales</taxon>
        <taxon>Oxalobacteraceae</taxon>
        <taxon>Herbaspirillum</taxon>
    </lineage>
</organism>
<name>A0A6M3ZXA0_9BURK</name>
<evidence type="ECO:0000313" key="2">
    <source>
        <dbReference type="EMBL" id="QJQ03176.1"/>
    </source>
</evidence>
<keyword evidence="1" id="KW-0472">Membrane</keyword>
<sequence>MSCGFDFSRSPAQRRRIRERNFYRALSAAVLLGCLLALLPGARIFLHTRSFQEANALLRQALHKLAPQVQQAAALRKRIEALEKQLAAQQQLTLRRQQAGLLLRSTAQAAQAANSPLRLQRILLQADRAELRGQAANPQELRDFTNALAGAGLEGATLNDLQAEDGAYAFSLIIPLAPPPTAVRGATP</sequence>
<gene>
    <name evidence="2" type="ORF">C798_23960</name>
</gene>
<accession>A0A6M3ZXA0</accession>
<proteinExistence type="predicted"/>
<evidence type="ECO:0000256" key="1">
    <source>
        <dbReference type="SAM" id="Phobius"/>
    </source>
</evidence>